<accession>A0ACA9QY73</accession>
<dbReference type="EMBL" id="CAJVPW010052847">
    <property type="protein sequence ID" value="CAG8768951.1"/>
    <property type="molecule type" value="Genomic_DNA"/>
</dbReference>
<gene>
    <name evidence="1" type="ORF">SPELUC_LOCUS15648</name>
</gene>
<organism evidence="1 2">
    <name type="scientific">Cetraspora pellucida</name>
    <dbReference type="NCBI Taxonomy" id="1433469"/>
    <lineage>
        <taxon>Eukaryota</taxon>
        <taxon>Fungi</taxon>
        <taxon>Fungi incertae sedis</taxon>
        <taxon>Mucoromycota</taxon>
        <taxon>Glomeromycotina</taxon>
        <taxon>Glomeromycetes</taxon>
        <taxon>Diversisporales</taxon>
        <taxon>Gigasporaceae</taxon>
        <taxon>Cetraspora</taxon>
    </lineage>
</organism>
<evidence type="ECO:0000313" key="2">
    <source>
        <dbReference type="Proteomes" id="UP000789366"/>
    </source>
</evidence>
<evidence type="ECO:0000313" key="1">
    <source>
        <dbReference type="EMBL" id="CAG8768951.1"/>
    </source>
</evidence>
<feature type="non-terminal residue" evidence="1">
    <location>
        <position position="1"/>
    </location>
</feature>
<sequence length="41" mass="5128">LYLVNRTTMESTHYNHLKRYLENRYLPSTCDNDQQRRLKKK</sequence>
<comment type="caution">
    <text evidence="1">The sequence shown here is derived from an EMBL/GenBank/DDBJ whole genome shotgun (WGS) entry which is preliminary data.</text>
</comment>
<protein>
    <submittedName>
        <fullName evidence="1">12663_t:CDS:1</fullName>
    </submittedName>
</protein>
<name>A0ACA9QY73_9GLOM</name>
<keyword evidence="2" id="KW-1185">Reference proteome</keyword>
<reference evidence="1" key="1">
    <citation type="submission" date="2021-06" db="EMBL/GenBank/DDBJ databases">
        <authorList>
            <person name="Kallberg Y."/>
            <person name="Tangrot J."/>
            <person name="Rosling A."/>
        </authorList>
    </citation>
    <scope>NUCLEOTIDE SEQUENCE</scope>
    <source>
        <strain evidence="1">28 12/20/2015</strain>
    </source>
</reference>
<feature type="non-terminal residue" evidence="1">
    <location>
        <position position="41"/>
    </location>
</feature>
<proteinExistence type="predicted"/>
<dbReference type="Proteomes" id="UP000789366">
    <property type="component" value="Unassembled WGS sequence"/>
</dbReference>